<dbReference type="SUPFAM" id="SSF51069">
    <property type="entry name" value="Carbonic anhydrase"/>
    <property type="match status" value="1"/>
</dbReference>
<reference evidence="3 4" key="2">
    <citation type="journal article" date="2019" name="G3 (Bethesda)">
        <title>Hybrid Assembly of the Genome of the Entomopathogenic Nematode Steinernema carpocapsae Identifies the X-Chromosome.</title>
        <authorList>
            <person name="Serra L."/>
            <person name="Macchietto M."/>
            <person name="Macias-Munoz A."/>
            <person name="McGill C.J."/>
            <person name="Rodriguez I.M."/>
            <person name="Rodriguez B."/>
            <person name="Murad R."/>
            <person name="Mortazavi A."/>
        </authorList>
    </citation>
    <scope>NUCLEOTIDE SEQUENCE [LARGE SCALE GENOMIC DNA]</scope>
    <source>
        <strain evidence="3 4">ALL</strain>
    </source>
</reference>
<protein>
    <recommendedName>
        <fullName evidence="2">Alpha-carbonic anhydrase domain-containing protein</fullName>
    </recommendedName>
</protein>
<dbReference type="Proteomes" id="UP000298663">
    <property type="component" value="Chromosome X"/>
</dbReference>
<accession>A0A4U8V4K8</accession>
<comment type="similarity">
    <text evidence="1">Belongs to the alpha-carbonic anhydrase family.</text>
</comment>
<dbReference type="Gene3D" id="3.10.200.10">
    <property type="entry name" value="Alpha carbonic anhydrase"/>
    <property type="match status" value="1"/>
</dbReference>
<proteinExistence type="inferred from homology"/>
<name>A0A4U8V4K8_STECR</name>
<evidence type="ECO:0000313" key="4">
    <source>
        <dbReference type="Proteomes" id="UP000298663"/>
    </source>
</evidence>
<dbReference type="GO" id="GO:0005737">
    <property type="term" value="C:cytoplasm"/>
    <property type="evidence" value="ECO:0007669"/>
    <property type="project" value="TreeGrafter"/>
</dbReference>
<dbReference type="InterPro" id="IPR001148">
    <property type="entry name" value="CA_dom"/>
</dbReference>
<dbReference type="PROSITE" id="PS51144">
    <property type="entry name" value="ALPHA_CA_2"/>
    <property type="match status" value="1"/>
</dbReference>
<dbReference type="SMART" id="SM01057">
    <property type="entry name" value="Carb_anhydrase"/>
    <property type="match status" value="1"/>
</dbReference>
<dbReference type="GO" id="GO:0004089">
    <property type="term" value="F:carbonate dehydratase activity"/>
    <property type="evidence" value="ECO:0007669"/>
    <property type="project" value="InterPro"/>
</dbReference>
<dbReference type="AlphaFoldDB" id="A0A4U8V4K8"/>
<evidence type="ECO:0000256" key="1">
    <source>
        <dbReference type="ARBA" id="ARBA00010718"/>
    </source>
</evidence>
<dbReference type="EMBL" id="CM016762">
    <property type="protein sequence ID" value="TMS39227.1"/>
    <property type="molecule type" value="Genomic_DNA"/>
</dbReference>
<evidence type="ECO:0000259" key="2">
    <source>
        <dbReference type="PROSITE" id="PS51144"/>
    </source>
</evidence>
<feature type="domain" description="Alpha-carbonic anhydrase" evidence="2">
    <location>
        <begin position="1"/>
        <end position="134"/>
    </location>
</feature>
<reference evidence="3 4" key="1">
    <citation type="journal article" date="2015" name="Genome Biol.">
        <title>Comparative genomics of Steinernema reveals deeply conserved gene regulatory networks.</title>
        <authorList>
            <person name="Dillman A.R."/>
            <person name="Macchietto M."/>
            <person name="Porter C.F."/>
            <person name="Rogers A."/>
            <person name="Williams B."/>
            <person name="Antoshechkin I."/>
            <person name="Lee M.M."/>
            <person name="Goodwin Z."/>
            <person name="Lu X."/>
            <person name="Lewis E.E."/>
            <person name="Goodrich-Blair H."/>
            <person name="Stock S.P."/>
            <person name="Adams B.J."/>
            <person name="Sternberg P.W."/>
            <person name="Mortazavi A."/>
        </authorList>
    </citation>
    <scope>NUCLEOTIDE SEQUENCE [LARGE SCALE GENOMIC DNA]</scope>
    <source>
        <strain evidence="3 4">ALL</strain>
    </source>
</reference>
<dbReference type="OrthoDB" id="429145at2759"/>
<dbReference type="InterPro" id="IPR023561">
    <property type="entry name" value="Carbonic_anhydrase_a-class"/>
</dbReference>
<dbReference type="GO" id="GO:0008270">
    <property type="term" value="F:zinc ion binding"/>
    <property type="evidence" value="ECO:0007669"/>
    <property type="project" value="InterPro"/>
</dbReference>
<dbReference type="EMBL" id="AZBU02000001">
    <property type="protein sequence ID" value="TMS39227.1"/>
    <property type="molecule type" value="Genomic_DNA"/>
</dbReference>
<keyword evidence="4" id="KW-1185">Reference proteome</keyword>
<dbReference type="PANTHER" id="PTHR18952">
    <property type="entry name" value="CARBONIC ANHYDRASE"/>
    <property type="match status" value="1"/>
</dbReference>
<evidence type="ECO:0000313" key="3">
    <source>
        <dbReference type="EMBL" id="TMS39227.1"/>
    </source>
</evidence>
<gene>
    <name evidence="3" type="ORF">L596_005787</name>
</gene>
<comment type="caution">
    <text evidence="3">The sequence shown here is derived from an EMBL/GenBank/DDBJ whole genome shotgun (WGS) entry which is preliminary data.</text>
</comment>
<dbReference type="CDD" id="cd00326">
    <property type="entry name" value="alpha_CA"/>
    <property type="match status" value="1"/>
</dbReference>
<organism evidence="3 4">
    <name type="scientific">Steinernema carpocapsae</name>
    <name type="common">Entomopathogenic nematode</name>
    <dbReference type="NCBI Taxonomy" id="34508"/>
    <lineage>
        <taxon>Eukaryota</taxon>
        <taxon>Metazoa</taxon>
        <taxon>Ecdysozoa</taxon>
        <taxon>Nematoda</taxon>
        <taxon>Chromadorea</taxon>
        <taxon>Rhabditida</taxon>
        <taxon>Tylenchina</taxon>
        <taxon>Panagrolaimomorpha</taxon>
        <taxon>Strongyloidoidea</taxon>
        <taxon>Steinernematidae</taxon>
        <taxon>Steinernema</taxon>
    </lineage>
</organism>
<dbReference type="PANTHER" id="PTHR18952:SF124">
    <property type="entry name" value="CARBONIC ANHYDRASE 7"/>
    <property type="match status" value="1"/>
</dbReference>
<sequence>MLHCVFWNKKYGSFEKATQHSDGCTVLAIFLAEGKQDNKGFQPIIDAIEAARQKHDKADVSKEFDLSTLLPDKLSYYTYQGSLTTPPYTECIIWTILRRPIKLCKSQLDILREITSNNFRSPQLPNKRRVRSSFILIGKQEKEGSEESSK</sequence>
<dbReference type="STRING" id="34508.A0A4U8V4K8"/>
<dbReference type="InterPro" id="IPR036398">
    <property type="entry name" value="CA_dom_sf"/>
</dbReference>
<dbReference type="Pfam" id="PF00194">
    <property type="entry name" value="Carb_anhydrase"/>
    <property type="match status" value="1"/>
</dbReference>